<evidence type="ECO:0000256" key="1">
    <source>
        <dbReference type="ARBA" id="ARBA00007447"/>
    </source>
</evidence>
<dbReference type="GO" id="GO:0004190">
    <property type="term" value="F:aspartic-type endopeptidase activity"/>
    <property type="evidence" value="ECO:0007669"/>
    <property type="project" value="UniProtKB-KW"/>
</dbReference>
<keyword evidence="3 7" id="KW-0064">Aspartyl protease</keyword>
<feature type="signal peptide" evidence="8">
    <location>
        <begin position="1"/>
        <end position="28"/>
    </location>
</feature>
<dbReference type="PANTHER" id="PTHR47967">
    <property type="entry name" value="OS07G0603500 PROTEIN-RELATED"/>
    <property type="match status" value="1"/>
</dbReference>
<evidence type="ECO:0000259" key="9">
    <source>
        <dbReference type="PROSITE" id="PS51767"/>
    </source>
</evidence>
<dbReference type="InterPro" id="IPR021109">
    <property type="entry name" value="Peptidase_aspartic_dom_sf"/>
</dbReference>
<dbReference type="PANTHER" id="PTHR47967:SF128">
    <property type="entry name" value="ASPARTIC PROTEINASE CDR1-LIKE"/>
    <property type="match status" value="1"/>
</dbReference>
<dbReference type="InterPro" id="IPR001461">
    <property type="entry name" value="Aspartic_peptidase_A1"/>
</dbReference>
<dbReference type="InterPro" id="IPR032799">
    <property type="entry name" value="TAXi_C"/>
</dbReference>
<evidence type="ECO:0000256" key="3">
    <source>
        <dbReference type="ARBA" id="ARBA00022750"/>
    </source>
</evidence>
<dbReference type="PRINTS" id="PR00792">
    <property type="entry name" value="PEPSIN"/>
</dbReference>
<dbReference type="Gene3D" id="2.40.70.10">
    <property type="entry name" value="Acid Proteases"/>
    <property type="match status" value="2"/>
</dbReference>
<sequence length="424" mass="45495">MTLSFPVMFWLVGVITVISNSMLRASSAATTTGFPHHGEGVRVILRRLERVQGAVQRDAERLAGLLGVAASERGVMNSSVHSSRSSGEFWMDLSIGTPPVALRFVIDTGSDVIWTNSHSSDEGTVIQKLRCVPGSKKLTVPGCAYNSSYRDGSWSWGHIAAESFTFEPGNVTVESVAFLSADTIGWPPFASKSSSGLVGLGRGNMSLVSQLNVSQFSYCLTDADSNLVSTLTLGGSGGAAQKKRAGGISPITAGRLLESPKKAPYSSFYYVAIKGISVGDTLLDVQERVFEVDGEGRGGMIIDSGTTLTYLPSMAYNALISEVESQSGQSHPIEGSRLCYPRTSYPRSLNLTIHFDNNEKLTIPSENWSVTGKIDEHHFGTCLLFGEALDGEPGIWGNILQQNMLVTYDLAHSALFFEPKTSCG</sequence>
<protein>
    <recommendedName>
        <fullName evidence="9">Peptidase A1 domain-containing protein</fullName>
    </recommendedName>
</protein>
<dbReference type="InterPro" id="IPR001969">
    <property type="entry name" value="Aspartic_peptidase_AS"/>
</dbReference>
<keyword evidence="8" id="KW-0732">Signal</keyword>
<keyword evidence="11" id="KW-1185">Reference proteome</keyword>
<feature type="active site" evidence="6">
    <location>
        <position position="303"/>
    </location>
</feature>
<organism evidence="10 11">
    <name type="scientific">Cuscuta epithymum</name>
    <dbReference type="NCBI Taxonomy" id="186058"/>
    <lineage>
        <taxon>Eukaryota</taxon>
        <taxon>Viridiplantae</taxon>
        <taxon>Streptophyta</taxon>
        <taxon>Embryophyta</taxon>
        <taxon>Tracheophyta</taxon>
        <taxon>Spermatophyta</taxon>
        <taxon>Magnoliopsida</taxon>
        <taxon>eudicotyledons</taxon>
        <taxon>Gunneridae</taxon>
        <taxon>Pentapetalae</taxon>
        <taxon>asterids</taxon>
        <taxon>lamiids</taxon>
        <taxon>Solanales</taxon>
        <taxon>Convolvulaceae</taxon>
        <taxon>Cuscuteae</taxon>
        <taxon>Cuscuta</taxon>
        <taxon>Cuscuta subgen. Cuscuta</taxon>
    </lineage>
</organism>
<dbReference type="SUPFAM" id="SSF50630">
    <property type="entry name" value="Acid proteases"/>
    <property type="match status" value="1"/>
</dbReference>
<gene>
    <name evidence="10" type="ORF">CEPIT_LOCUS42765</name>
</gene>
<dbReference type="PROSITE" id="PS00141">
    <property type="entry name" value="ASP_PROTEASE"/>
    <property type="match status" value="1"/>
</dbReference>
<keyword evidence="2 7" id="KW-0645">Protease</keyword>
<dbReference type="CDD" id="cd05476">
    <property type="entry name" value="pepsin_A_like_plant"/>
    <property type="match status" value="1"/>
</dbReference>
<dbReference type="Proteomes" id="UP001152523">
    <property type="component" value="Unassembled WGS sequence"/>
</dbReference>
<dbReference type="GO" id="GO:0005576">
    <property type="term" value="C:extracellular region"/>
    <property type="evidence" value="ECO:0007669"/>
    <property type="project" value="TreeGrafter"/>
</dbReference>
<proteinExistence type="inferred from homology"/>
<reference evidence="10" key="1">
    <citation type="submission" date="2022-07" db="EMBL/GenBank/DDBJ databases">
        <authorList>
            <person name="Macas J."/>
            <person name="Novak P."/>
            <person name="Neumann P."/>
        </authorList>
    </citation>
    <scope>NUCLEOTIDE SEQUENCE</scope>
</reference>
<dbReference type="EMBL" id="CAMAPF010001094">
    <property type="protein sequence ID" value="CAH9146152.1"/>
    <property type="molecule type" value="Genomic_DNA"/>
</dbReference>
<dbReference type="Pfam" id="PF14543">
    <property type="entry name" value="TAXi_N"/>
    <property type="match status" value="1"/>
</dbReference>
<dbReference type="InterPro" id="IPR051708">
    <property type="entry name" value="Plant_Aspart_Prot_A1"/>
</dbReference>
<name>A0AAV0GEK6_9ASTE</name>
<keyword evidence="5" id="KW-0325">Glycoprotein</keyword>
<evidence type="ECO:0000256" key="2">
    <source>
        <dbReference type="ARBA" id="ARBA00022670"/>
    </source>
</evidence>
<dbReference type="GO" id="GO:0006508">
    <property type="term" value="P:proteolysis"/>
    <property type="evidence" value="ECO:0007669"/>
    <property type="project" value="UniProtKB-KW"/>
</dbReference>
<evidence type="ECO:0000313" key="10">
    <source>
        <dbReference type="EMBL" id="CAH9146152.1"/>
    </source>
</evidence>
<evidence type="ECO:0000313" key="11">
    <source>
        <dbReference type="Proteomes" id="UP001152523"/>
    </source>
</evidence>
<dbReference type="AlphaFoldDB" id="A0AAV0GEK6"/>
<keyword evidence="4 7" id="KW-0378">Hydrolase</keyword>
<feature type="domain" description="Peptidase A1" evidence="9">
    <location>
        <begin position="89"/>
        <end position="418"/>
    </location>
</feature>
<dbReference type="InterPro" id="IPR033121">
    <property type="entry name" value="PEPTIDASE_A1"/>
</dbReference>
<dbReference type="Pfam" id="PF14541">
    <property type="entry name" value="TAXi_C"/>
    <property type="match status" value="1"/>
</dbReference>
<feature type="active site" evidence="6">
    <location>
        <position position="107"/>
    </location>
</feature>
<comment type="similarity">
    <text evidence="1 7">Belongs to the peptidase A1 family.</text>
</comment>
<feature type="chain" id="PRO_5043885978" description="Peptidase A1 domain-containing protein" evidence="8">
    <location>
        <begin position="29"/>
        <end position="424"/>
    </location>
</feature>
<dbReference type="PROSITE" id="PS51767">
    <property type="entry name" value="PEPTIDASE_A1"/>
    <property type="match status" value="1"/>
</dbReference>
<evidence type="ECO:0000256" key="4">
    <source>
        <dbReference type="ARBA" id="ARBA00022801"/>
    </source>
</evidence>
<accession>A0AAV0GEK6</accession>
<dbReference type="InterPro" id="IPR032861">
    <property type="entry name" value="TAXi_N"/>
</dbReference>
<evidence type="ECO:0000256" key="8">
    <source>
        <dbReference type="SAM" id="SignalP"/>
    </source>
</evidence>
<dbReference type="InterPro" id="IPR034161">
    <property type="entry name" value="Pepsin-like_plant"/>
</dbReference>
<comment type="caution">
    <text evidence="10">The sequence shown here is derived from an EMBL/GenBank/DDBJ whole genome shotgun (WGS) entry which is preliminary data.</text>
</comment>
<evidence type="ECO:0000256" key="7">
    <source>
        <dbReference type="RuleBase" id="RU000454"/>
    </source>
</evidence>
<evidence type="ECO:0000256" key="6">
    <source>
        <dbReference type="PIRSR" id="PIRSR601461-1"/>
    </source>
</evidence>
<evidence type="ECO:0000256" key="5">
    <source>
        <dbReference type="ARBA" id="ARBA00023180"/>
    </source>
</evidence>